<dbReference type="InterPro" id="IPR045166">
    <property type="entry name" value="Spp2-like"/>
</dbReference>
<feature type="compositionally biased region" description="Basic and acidic residues" evidence="5">
    <location>
        <begin position="247"/>
        <end position="267"/>
    </location>
</feature>
<name>A0A1Y2FXY3_PROLT</name>
<feature type="region of interest" description="Disordered" evidence="5">
    <location>
        <begin position="69"/>
        <end position="113"/>
    </location>
</feature>
<evidence type="ECO:0000256" key="3">
    <source>
        <dbReference type="ARBA" id="ARBA00023242"/>
    </source>
</evidence>
<keyword evidence="4" id="KW-0747">Spliceosome</keyword>
<feature type="compositionally biased region" description="Basic and acidic residues" evidence="5">
    <location>
        <begin position="69"/>
        <end position="84"/>
    </location>
</feature>
<protein>
    <recommendedName>
        <fullName evidence="4">Pre-mRNA-splicing factor</fullName>
    </recommendedName>
</protein>
<comment type="caution">
    <text evidence="7">The sequence shown here is derived from an EMBL/GenBank/DDBJ whole genome shotgun (WGS) entry which is preliminary data.</text>
</comment>
<dbReference type="Pfam" id="PF12656">
    <property type="entry name" value="G-patch_2"/>
    <property type="match status" value="1"/>
</dbReference>
<sequence length="315" mass="35705">MPDAKRIKVFHDSDDEEQAVRAQPLTEFSAETLARKETAPLVVPRLENTFRGARQAYVPSALIHATTRTDGRSIEELELEERTRNRAYGLSATNHSGSRTAERDQTASNAPLATARQEASTIHRQAAAESHPDMSSLADYESVPVESFGLAMLRGLGYDPDKDKKAESKPQERRPDFLGLGATQRPEETKTAADLAKKRHEVRKEERTYVPVVKVNKRTGERVLEGAEVFASTSTSPLPVPAPAPARQDELSRLPQKKHDSRPESRSRSLRRHRSRSPDGRHRSKRERDRDRDREDDRRSRHHSNRHRHGSSRRS</sequence>
<dbReference type="Proteomes" id="UP000193685">
    <property type="component" value="Unassembled WGS sequence"/>
</dbReference>
<dbReference type="PANTHER" id="PTHR15818:SF2">
    <property type="entry name" value="G-PATCH DOMAIN AND KOW MOTIFS-CONTAINING PROTEIN"/>
    <property type="match status" value="1"/>
</dbReference>
<dbReference type="AlphaFoldDB" id="A0A1Y2FXY3"/>
<evidence type="ECO:0000256" key="4">
    <source>
        <dbReference type="RuleBase" id="RU369096"/>
    </source>
</evidence>
<gene>
    <name evidence="7" type="ORF">BCR37DRAFT_384867</name>
</gene>
<dbReference type="STRING" id="56484.A0A1Y2FXY3"/>
<evidence type="ECO:0000256" key="2">
    <source>
        <dbReference type="ARBA" id="ARBA00008576"/>
    </source>
</evidence>
<dbReference type="GeneID" id="63786902"/>
<dbReference type="OrthoDB" id="5577072at2759"/>
<organism evidence="7 8">
    <name type="scientific">Protomyces lactucae-debilis</name>
    <dbReference type="NCBI Taxonomy" id="2754530"/>
    <lineage>
        <taxon>Eukaryota</taxon>
        <taxon>Fungi</taxon>
        <taxon>Dikarya</taxon>
        <taxon>Ascomycota</taxon>
        <taxon>Taphrinomycotina</taxon>
        <taxon>Taphrinomycetes</taxon>
        <taxon>Taphrinales</taxon>
        <taxon>Protomycetaceae</taxon>
        <taxon>Protomyces</taxon>
    </lineage>
</organism>
<feature type="compositionally biased region" description="Basic and acidic residues" evidence="5">
    <location>
        <begin position="159"/>
        <end position="176"/>
    </location>
</feature>
<dbReference type="RefSeq" id="XP_040728030.1">
    <property type="nucleotide sequence ID" value="XM_040870303.1"/>
</dbReference>
<dbReference type="PANTHER" id="PTHR15818">
    <property type="entry name" value="G PATCH AND KOW-CONTAINING"/>
    <property type="match status" value="1"/>
</dbReference>
<evidence type="ECO:0000313" key="7">
    <source>
        <dbReference type="EMBL" id="ORY87535.1"/>
    </source>
</evidence>
<feature type="compositionally biased region" description="Basic residues" evidence="5">
    <location>
        <begin position="300"/>
        <end position="315"/>
    </location>
</feature>
<accession>A0A1Y2FXY3</accession>
<keyword evidence="4" id="KW-0507">mRNA processing</keyword>
<evidence type="ECO:0000259" key="6">
    <source>
        <dbReference type="Pfam" id="PF12656"/>
    </source>
</evidence>
<feature type="domain" description="Spp2/MOS2 G-patch" evidence="6">
    <location>
        <begin position="132"/>
        <end position="184"/>
    </location>
</feature>
<comment type="subcellular location">
    <subcellularLocation>
        <location evidence="1 4">Nucleus</location>
    </subcellularLocation>
</comment>
<keyword evidence="8" id="KW-1185">Reference proteome</keyword>
<feature type="region of interest" description="Disordered" evidence="5">
    <location>
        <begin position="159"/>
        <end position="315"/>
    </location>
</feature>
<evidence type="ECO:0000256" key="5">
    <source>
        <dbReference type="SAM" id="MobiDB-lite"/>
    </source>
</evidence>
<comment type="similarity">
    <text evidence="2 4">Belongs to the SPP2 family.</text>
</comment>
<proteinExistence type="inferred from homology"/>
<comment type="function">
    <text evidence="4">Involved in spliceosome maturation and the first step of pre-mRNA splicing.</text>
</comment>
<dbReference type="InterPro" id="IPR026822">
    <property type="entry name" value="Spp2/MOS2_G-patch"/>
</dbReference>
<keyword evidence="3 4" id="KW-0539">Nucleus</keyword>
<dbReference type="GO" id="GO:0000398">
    <property type="term" value="P:mRNA splicing, via spliceosome"/>
    <property type="evidence" value="ECO:0007669"/>
    <property type="project" value="UniProtKB-UniRule"/>
</dbReference>
<evidence type="ECO:0000256" key="1">
    <source>
        <dbReference type="ARBA" id="ARBA00004123"/>
    </source>
</evidence>
<reference evidence="7 8" key="1">
    <citation type="submission" date="2016-07" db="EMBL/GenBank/DDBJ databases">
        <title>Pervasive Adenine N6-methylation of Active Genes in Fungi.</title>
        <authorList>
            <consortium name="DOE Joint Genome Institute"/>
            <person name="Mondo S.J."/>
            <person name="Dannebaum R.O."/>
            <person name="Kuo R.C."/>
            <person name="Labutti K."/>
            <person name="Haridas S."/>
            <person name="Kuo A."/>
            <person name="Salamov A."/>
            <person name="Ahrendt S.R."/>
            <person name="Lipzen A."/>
            <person name="Sullivan W."/>
            <person name="Andreopoulos W.B."/>
            <person name="Clum A."/>
            <person name="Lindquist E."/>
            <person name="Daum C."/>
            <person name="Ramamoorthy G.K."/>
            <person name="Gryganskyi A."/>
            <person name="Culley D."/>
            <person name="Magnuson J.K."/>
            <person name="James T.Y."/>
            <person name="O'Malley M.A."/>
            <person name="Stajich J.E."/>
            <person name="Spatafora J.W."/>
            <person name="Visel A."/>
            <person name="Grigoriev I.V."/>
        </authorList>
    </citation>
    <scope>NUCLEOTIDE SEQUENCE [LARGE SCALE GENOMIC DNA]</scope>
    <source>
        <strain evidence="7 8">12-1054</strain>
    </source>
</reference>
<dbReference type="EMBL" id="MCFI01000001">
    <property type="protein sequence ID" value="ORY87535.1"/>
    <property type="molecule type" value="Genomic_DNA"/>
</dbReference>
<feature type="compositionally biased region" description="Basic and acidic residues" evidence="5">
    <location>
        <begin position="276"/>
        <end position="299"/>
    </location>
</feature>
<evidence type="ECO:0000313" key="8">
    <source>
        <dbReference type="Proteomes" id="UP000193685"/>
    </source>
</evidence>
<dbReference type="GO" id="GO:0005681">
    <property type="term" value="C:spliceosomal complex"/>
    <property type="evidence" value="ECO:0007669"/>
    <property type="project" value="UniProtKB-UniRule"/>
</dbReference>
<keyword evidence="4" id="KW-0508">mRNA splicing</keyword>